<dbReference type="Pfam" id="PF13966">
    <property type="entry name" value="zf-RVT"/>
    <property type="match status" value="1"/>
</dbReference>
<dbReference type="Pfam" id="PF00078">
    <property type="entry name" value="RVT_1"/>
    <property type="match status" value="1"/>
</dbReference>
<sequence length="974" mass="108698">MEGALEGWQGGAVAARTGGQHLEEQQVLAVPSLGAGHQSLAKRQLCFLQEGELESMGATLTRKKNVVHGEQNGVGVELPTIVRNLSPREERRDLWLNLLADKPSSAPWCIGGDFNTILAPHEKRGGRPFGVAEGVELMSFMEEAGVFDVGFSGASFTWCNNRRGSARVSKRLDRLLINGECLNLSASISVVHLARYPCDHATLKISFTSLLDDKPRPFCFLNVWTSKPQLLEVIRSAWDQEVSGSPLWVLCSKLLAARRAIQHWNKHCFGNVFDAVREAEATIQRTEEAMDQEGSEKAQVELNKAQAELRHALSIEEQFWSQKTRVKWLRSGDRNSRFFHAVVRQRRAQGMIHRIKAANGVWVESDEDITSEVIAYFSDLFSGTSRSSSDRLHLIPLVVSGEDNRLLEVVPTIEEEVIAQDVYAVVLSFFCGTELPRFVTSTSLVLIPKVSNPQDFSQFRPISPCNFFNKLLSRILTNQLAGILPKLISLQQTGFVKGRNITENYLLVREVVSGIGKKVRGGNVVLNLDMSKAYDRVSWLHIIGVLRKFKFGEQFINLRALPGGPAIASIVYYRAEVLSRGLNNLALQSGFLGFRVPYGCPPVTHLAFMDDVLIFANGSASFLKDIMCKSSYIGDVCQAILQRILSWKSKLLSSGGKIVLIKHVLSAIPVHLLSATVLPRSVFGILEKACSNFLWGSSPNGTKLHWIWWSQLCYPVEEGGVGFRRLEDVYTAFSCRLWWSFRIGTSVGAAFLRAKYCRGTDPCQAQLTLTALPVWRRMVNVSRQVEISMLWLVNDGSCHFWYDNWLGSGALFLRATVILHLSFHSSIKNGIWDVSPLSHLLPSEIVSSILHHPVPAGGSADEVIWMPTQSRKFTLASAFRDVWQARNTSVALSKVWHPRIPLKVSFFMLRLLMGRVPLPDMLRHLGFHLPSKCPCCPGASEESLEHVFSRDLITLDVWNYFGGWCGVRSSGSSL</sequence>
<evidence type="ECO:0000256" key="1">
    <source>
        <dbReference type="SAM" id="Coils"/>
    </source>
</evidence>
<evidence type="ECO:0000313" key="4">
    <source>
        <dbReference type="Proteomes" id="UP001652660"/>
    </source>
</evidence>
<dbReference type="RefSeq" id="XP_071939975.1">
    <property type="nucleotide sequence ID" value="XM_072083874.1"/>
</dbReference>
<dbReference type="SUPFAM" id="SSF56219">
    <property type="entry name" value="DNase I-like"/>
    <property type="match status" value="1"/>
</dbReference>
<feature type="domain" description="Reverse transcriptase zinc-binding" evidence="3">
    <location>
        <begin position="873"/>
        <end position="958"/>
    </location>
</feature>
<reference evidence="5" key="1">
    <citation type="submission" date="2025-08" db="UniProtKB">
        <authorList>
            <consortium name="RefSeq"/>
        </authorList>
    </citation>
    <scope>IDENTIFICATION</scope>
    <source>
        <tissue evidence="5">Leaves</tissue>
    </source>
</reference>
<protein>
    <recommendedName>
        <fullName evidence="6">Reverse transcriptase domain-containing protein</fullName>
    </recommendedName>
</protein>
<feature type="domain" description="Reverse transcriptase" evidence="2">
    <location>
        <begin position="449"/>
        <end position="633"/>
    </location>
</feature>
<evidence type="ECO:0000259" key="3">
    <source>
        <dbReference type="Pfam" id="PF13966"/>
    </source>
</evidence>
<name>A0ABM4X7F2_COFAR</name>
<dbReference type="PANTHER" id="PTHR33116:SF78">
    <property type="entry name" value="OS12G0587133 PROTEIN"/>
    <property type="match status" value="1"/>
</dbReference>
<organism evidence="4 5">
    <name type="scientific">Coffea arabica</name>
    <name type="common">Arabian coffee</name>
    <dbReference type="NCBI Taxonomy" id="13443"/>
    <lineage>
        <taxon>Eukaryota</taxon>
        <taxon>Viridiplantae</taxon>
        <taxon>Streptophyta</taxon>
        <taxon>Embryophyta</taxon>
        <taxon>Tracheophyta</taxon>
        <taxon>Spermatophyta</taxon>
        <taxon>Magnoliopsida</taxon>
        <taxon>eudicotyledons</taxon>
        <taxon>Gunneridae</taxon>
        <taxon>Pentapetalae</taxon>
        <taxon>asterids</taxon>
        <taxon>lamiids</taxon>
        <taxon>Gentianales</taxon>
        <taxon>Rubiaceae</taxon>
        <taxon>Ixoroideae</taxon>
        <taxon>Gardenieae complex</taxon>
        <taxon>Bertiereae - Coffeeae clade</taxon>
        <taxon>Coffeeae</taxon>
        <taxon>Coffea</taxon>
    </lineage>
</organism>
<evidence type="ECO:0008006" key="6">
    <source>
        <dbReference type="Google" id="ProtNLM"/>
    </source>
</evidence>
<dbReference type="GeneID" id="113737623"/>
<dbReference type="InterPro" id="IPR000477">
    <property type="entry name" value="RT_dom"/>
</dbReference>
<feature type="coiled-coil region" evidence="1">
    <location>
        <begin position="276"/>
        <end position="310"/>
    </location>
</feature>
<dbReference type="PANTHER" id="PTHR33116">
    <property type="entry name" value="REVERSE TRANSCRIPTASE ZINC-BINDING DOMAIN-CONTAINING PROTEIN-RELATED-RELATED"/>
    <property type="match status" value="1"/>
</dbReference>
<dbReference type="Gene3D" id="3.60.10.10">
    <property type="entry name" value="Endonuclease/exonuclease/phosphatase"/>
    <property type="match status" value="1"/>
</dbReference>
<evidence type="ECO:0000313" key="5">
    <source>
        <dbReference type="RefSeq" id="XP_071939975.1"/>
    </source>
</evidence>
<keyword evidence="4" id="KW-1185">Reference proteome</keyword>
<gene>
    <name evidence="5" type="primary">LOC113737623</name>
</gene>
<dbReference type="CDD" id="cd01650">
    <property type="entry name" value="RT_nLTR_like"/>
    <property type="match status" value="1"/>
</dbReference>
<dbReference type="Proteomes" id="UP001652660">
    <property type="component" value="Chromosome 3e"/>
</dbReference>
<dbReference type="InterPro" id="IPR036691">
    <property type="entry name" value="Endo/exonu/phosph_ase_sf"/>
</dbReference>
<evidence type="ECO:0000259" key="2">
    <source>
        <dbReference type="Pfam" id="PF00078"/>
    </source>
</evidence>
<proteinExistence type="predicted"/>
<keyword evidence="1" id="KW-0175">Coiled coil</keyword>
<accession>A0ABM4X7F2</accession>
<dbReference type="InterPro" id="IPR026960">
    <property type="entry name" value="RVT-Znf"/>
</dbReference>